<dbReference type="PhylomeDB" id="A0A060RQI5"/>
<dbReference type="VEuPathDB" id="PlasmoDB:PRCDC_0043900"/>
<dbReference type="AlphaFoldDB" id="A0A060RQI5"/>
<reference evidence="3" key="2">
    <citation type="submission" date="2014-05" db="EMBL/GenBank/DDBJ databases">
        <title>The genome sequences of chimpanzee malaria parasites reveal the path to human adaptation.</title>
        <authorList>
            <person name="Otto T.D."/>
            <person name="Rayner J.C."/>
            <person name="Boehme U."/>
            <person name="Pain A."/>
            <person name="Spottiswoode N."/>
            <person name="Sanders M."/>
            <person name="Quail M."/>
            <person name="Ollomo B."/>
            <person name="Renaud F."/>
            <person name="Thomas A.W."/>
            <person name="Prugnolle F."/>
            <person name="Conway D.J."/>
            <person name="Newbold C."/>
            <person name="Berriman M."/>
        </authorList>
    </citation>
    <scope>NUCLEOTIDE SEQUENCE [LARGE SCALE GENOMIC DNA]</scope>
    <source>
        <strain evidence="3">CDC</strain>
    </source>
</reference>
<sequence>MKLHYTKILLFVIPLNILVTSYHEHNNNEPHITPHHTLTTTSRVLSECNTQSSIYDNDAEMKSVMQQFDDRTSQRFEEYEEHMENKRQKRKEQRDKNIEEIIKKDRMEKSLAEKIEKGCLKCGCALGGVAASVGIFGTVAVKELTKAAITAAEITAKEAAIAEATAKGAAAGKQFVIAGLERMGISTLNGQPLKTFFDAQNYNNAILINGYIKVEYNASSCLFGRSSADPSNPICPWANENFFYKFKHQGSVYDFIKKTVENIVSEAEIVSERAVKTATEQAIEASTVAAESTYAGCQTAIIASVVAILVIVLVMIIIYLVLRFRRKKKMNKKAQYTKLLKE</sequence>
<dbReference type="NCBIfam" id="TIGR01477">
    <property type="entry name" value="RIFIN"/>
    <property type="match status" value="1"/>
</dbReference>
<dbReference type="Proteomes" id="UP000027581">
    <property type="component" value="Unassembled WGS sequence"/>
</dbReference>
<gene>
    <name evidence="3" type="primary">RIF</name>
    <name evidence="3" type="ORF">PRCDC_0043900</name>
</gene>
<evidence type="ECO:0000313" key="4">
    <source>
        <dbReference type="Proteomes" id="UP000027581"/>
    </source>
</evidence>
<keyword evidence="1" id="KW-1133">Transmembrane helix</keyword>
<feature type="transmembrane region" description="Helical" evidence="1">
    <location>
        <begin position="300"/>
        <end position="322"/>
    </location>
</feature>
<evidence type="ECO:0000256" key="2">
    <source>
        <dbReference type="SAM" id="SignalP"/>
    </source>
</evidence>
<keyword evidence="1" id="KW-0472">Membrane</keyword>
<feature type="chain" id="PRO_5001586754" evidence="2">
    <location>
        <begin position="23"/>
        <end position="342"/>
    </location>
</feature>
<keyword evidence="2" id="KW-0732">Signal</keyword>
<name>A0A060RQI5_PLARE</name>
<protein>
    <submittedName>
        <fullName evidence="3">Rifin</fullName>
    </submittedName>
</protein>
<evidence type="ECO:0000313" key="3">
    <source>
        <dbReference type="EMBL" id="CDO61805.1"/>
    </source>
</evidence>
<keyword evidence="4" id="KW-1185">Reference proteome</keyword>
<reference evidence="3" key="1">
    <citation type="submission" date="2014-01" db="EMBL/GenBank/DDBJ databases">
        <authorList>
            <person name="Aslett M."/>
        </authorList>
    </citation>
    <scope>NUCLEOTIDE SEQUENCE</scope>
    <source>
        <strain evidence="3">CDC</strain>
    </source>
</reference>
<dbReference type="InterPro" id="IPR006373">
    <property type="entry name" value="VSA_Rifin"/>
</dbReference>
<dbReference type="VEuPathDB" id="PlasmoDB:PRG01_0043800"/>
<evidence type="ECO:0000256" key="1">
    <source>
        <dbReference type="SAM" id="Phobius"/>
    </source>
</evidence>
<accession>A0A060RQI5</accession>
<dbReference type="Pfam" id="PF02009">
    <property type="entry name" value="RIFIN"/>
    <property type="match status" value="1"/>
</dbReference>
<feature type="signal peptide" evidence="2">
    <location>
        <begin position="1"/>
        <end position="22"/>
    </location>
</feature>
<proteinExistence type="predicted"/>
<keyword evidence="1" id="KW-0812">Transmembrane</keyword>
<dbReference type="EMBL" id="HG810514">
    <property type="protein sequence ID" value="CDO61805.1"/>
    <property type="molecule type" value="Genomic_DNA"/>
</dbReference>
<organism evidence="3 4">
    <name type="scientific">Plasmodium reichenowi</name>
    <dbReference type="NCBI Taxonomy" id="5854"/>
    <lineage>
        <taxon>Eukaryota</taxon>
        <taxon>Sar</taxon>
        <taxon>Alveolata</taxon>
        <taxon>Apicomplexa</taxon>
        <taxon>Aconoidasida</taxon>
        <taxon>Haemosporida</taxon>
        <taxon>Plasmodiidae</taxon>
        <taxon>Plasmodium</taxon>
        <taxon>Plasmodium (Laverania)</taxon>
    </lineage>
</organism>